<proteinExistence type="predicted"/>
<dbReference type="AlphaFoldDB" id="A0AAI8TS45"/>
<keyword evidence="5 6" id="KW-0472">Membrane</keyword>
<dbReference type="EMBL" id="AP027452">
    <property type="protein sequence ID" value="BDY27547.1"/>
    <property type="molecule type" value="Genomic_DNA"/>
</dbReference>
<evidence type="ECO:0000259" key="7">
    <source>
        <dbReference type="Pfam" id="PF00482"/>
    </source>
</evidence>
<feature type="transmembrane region" description="Helical" evidence="6">
    <location>
        <begin position="194"/>
        <end position="217"/>
    </location>
</feature>
<evidence type="ECO:0000256" key="5">
    <source>
        <dbReference type="ARBA" id="ARBA00023136"/>
    </source>
</evidence>
<dbReference type="InterPro" id="IPR018076">
    <property type="entry name" value="T2SS_GspF_dom"/>
</dbReference>
<name>A0AAI8TS45_MYCME</name>
<organism evidence="8 9">
    <name type="scientific">Mycolicibacterium mageritense</name>
    <name type="common">Mycobacterium mageritense</name>
    <dbReference type="NCBI Taxonomy" id="53462"/>
    <lineage>
        <taxon>Bacteria</taxon>
        <taxon>Bacillati</taxon>
        <taxon>Actinomycetota</taxon>
        <taxon>Actinomycetes</taxon>
        <taxon>Mycobacteriales</taxon>
        <taxon>Mycobacteriaceae</taxon>
        <taxon>Mycolicibacterium</taxon>
    </lineage>
</organism>
<feature type="transmembrane region" description="Helical" evidence="6">
    <location>
        <begin position="229"/>
        <end position="247"/>
    </location>
</feature>
<dbReference type="PANTHER" id="PTHR35007:SF4">
    <property type="entry name" value="CONSERVED TRANSMEMBRANE PROTEIN-RELATED"/>
    <property type="match status" value="1"/>
</dbReference>
<evidence type="ECO:0000256" key="1">
    <source>
        <dbReference type="ARBA" id="ARBA00004651"/>
    </source>
</evidence>
<dbReference type="PANTHER" id="PTHR35007">
    <property type="entry name" value="INTEGRAL MEMBRANE PROTEIN-RELATED"/>
    <property type="match status" value="1"/>
</dbReference>
<dbReference type="Pfam" id="PF00482">
    <property type="entry name" value="T2SSF"/>
    <property type="match status" value="1"/>
</dbReference>
<feature type="domain" description="Type II secretion system protein GspF" evidence="7">
    <location>
        <begin position="91"/>
        <end position="211"/>
    </location>
</feature>
<evidence type="ECO:0000313" key="9">
    <source>
        <dbReference type="Proteomes" id="UP001241092"/>
    </source>
</evidence>
<keyword evidence="2" id="KW-1003">Cell membrane</keyword>
<evidence type="ECO:0000256" key="3">
    <source>
        <dbReference type="ARBA" id="ARBA00022692"/>
    </source>
</evidence>
<feature type="transmembrane region" description="Helical" evidence="6">
    <location>
        <begin position="40"/>
        <end position="69"/>
    </location>
</feature>
<gene>
    <name evidence="8" type="ORF">hbim_01471</name>
</gene>
<comment type="subcellular location">
    <subcellularLocation>
        <location evidence="1">Cell membrane</location>
        <topology evidence="1">Multi-pass membrane protein</topology>
    </subcellularLocation>
</comment>
<protein>
    <recommendedName>
        <fullName evidence="7">Type II secretion system protein GspF domain-containing protein</fullName>
    </recommendedName>
</protein>
<evidence type="ECO:0000313" key="8">
    <source>
        <dbReference type="EMBL" id="BDY27547.1"/>
    </source>
</evidence>
<accession>A0AAI8TS45</accession>
<keyword evidence="3 6" id="KW-0812">Transmembrane</keyword>
<dbReference type="RefSeq" id="WP_229479312.1">
    <property type="nucleotide sequence ID" value="NZ_AP027452.1"/>
</dbReference>
<evidence type="ECO:0000256" key="2">
    <source>
        <dbReference type="ARBA" id="ARBA00022475"/>
    </source>
</evidence>
<keyword evidence="4 6" id="KW-1133">Transmembrane helix</keyword>
<evidence type="ECO:0000256" key="6">
    <source>
        <dbReference type="SAM" id="Phobius"/>
    </source>
</evidence>
<dbReference type="GO" id="GO:0005886">
    <property type="term" value="C:plasma membrane"/>
    <property type="evidence" value="ECO:0007669"/>
    <property type="project" value="UniProtKB-SubCell"/>
</dbReference>
<evidence type="ECO:0000256" key="4">
    <source>
        <dbReference type="ARBA" id="ARBA00022989"/>
    </source>
</evidence>
<sequence length="257" mass="26686">MTAAAVALAAALLVWPATPRRLRAVRRSRIRPGPVLPVGLVAAGVLLWTIPGTAALAAGMIAGTGWLRWRRRRMMVRRKEEADALQAALGVLVGELRVGAHPVSAFSTAAAEVSGPVADGMRTVAARGRLGADVAAGLDDIARSSVLPVHWQRLAVCWRLAEHHGLAIATLMRTAQQDIVERERFSARVHAGMAGARATAVVLAGLPVVGIGLGQLIGADPVSFLTSGGGGWLLVIGVLLSCAGLLWSDRIAAGVVK</sequence>
<dbReference type="Proteomes" id="UP001241092">
    <property type="component" value="Chromosome"/>
</dbReference>
<reference evidence="8" key="1">
    <citation type="submission" date="2023-03" db="EMBL/GenBank/DDBJ databases">
        <title>Draft genome sequence of a Mycolicibacterium mageritense strain H4_3_1 isolated from a hybrid biological-inorganic system reactor.</title>
        <authorList>
            <person name="Feng X."/>
            <person name="Kazama D."/>
            <person name="Sato K."/>
            <person name="Kobayashi H."/>
        </authorList>
    </citation>
    <scope>NUCLEOTIDE SEQUENCE</scope>
    <source>
        <strain evidence="8">H4_3_1</strain>
    </source>
</reference>